<evidence type="ECO:0000313" key="1">
    <source>
        <dbReference type="EMBL" id="GBP09375.1"/>
    </source>
</evidence>
<evidence type="ECO:0000313" key="2">
    <source>
        <dbReference type="Proteomes" id="UP000299102"/>
    </source>
</evidence>
<dbReference type="EMBL" id="BGZK01000035">
    <property type="protein sequence ID" value="GBP09375.1"/>
    <property type="molecule type" value="Genomic_DNA"/>
</dbReference>
<accession>A0A4C1T5A8</accession>
<dbReference type="AlphaFoldDB" id="A0A4C1T5A8"/>
<sequence length="85" mass="9402">MGKRDCEPQIVGSHRRACTLATPKEISLEGITARGVESSQDMSCICLTAQRSFAMLQTTWNDCNCPSGPMHIKEQKIVVRYEVSA</sequence>
<protein>
    <submittedName>
        <fullName evidence="1">Uncharacterized protein</fullName>
    </submittedName>
</protein>
<reference evidence="1 2" key="1">
    <citation type="journal article" date="2019" name="Commun. Biol.">
        <title>The bagworm genome reveals a unique fibroin gene that provides high tensile strength.</title>
        <authorList>
            <person name="Kono N."/>
            <person name="Nakamura H."/>
            <person name="Ohtoshi R."/>
            <person name="Tomita M."/>
            <person name="Numata K."/>
            <person name="Arakawa K."/>
        </authorList>
    </citation>
    <scope>NUCLEOTIDE SEQUENCE [LARGE SCALE GENOMIC DNA]</scope>
</reference>
<dbReference type="Proteomes" id="UP000299102">
    <property type="component" value="Unassembled WGS sequence"/>
</dbReference>
<name>A0A4C1T5A8_EUMVA</name>
<organism evidence="1 2">
    <name type="scientific">Eumeta variegata</name>
    <name type="common">Bagworm moth</name>
    <name type="synonym">Eumeta japonica</name>
    <dbReference type="NCBI Taxonomy" id="151549"/>
    <lineage>
        <taxon>Eukaryota</taxon>
        <taxon>Metazoa</taxon>
        <taxon>Ecdysozoa</taxon>
        <taxon>Arthropoda</taxon>
        <taxon>Hexapoda</taxon>
        <taxon>Insecta</taxon>
        <taxon>Pterygota</taxon>
        <taxon>Neoptera</taxon>
        <taxon>Endopterygota</taxon>
        <taxon>Lepidoptera</taxon>
        <taxon>Glossata</taxon>
        <taxon>Ditrysia</taxon>
        <taxon>Tineoidea</taxon>
        <taxon>Psychidae</taxon>
        <taxon>Oiketicinae</taxon>
        <taxon>Eumeta</taxon>
    </lineage>
</organism>
<comment type="caution">
    <text evidence="1">The sequence shown here is derived from an EMBL/GenBank/DDBJ whole genome shotgun (WGS) entry which is preliminary data.</text>
</comment>
<proteinExistence type="predicted"/>
<keyword evidence="2" id="KW-1185">Reference proteome</keyword>
<gene>
    <name evidence="1" type="ORF">EVAR_5800_1</name>
</gene>